<feature type="compositionally biased region" description="Basic and acidic residues" evidence="2">
    <location>
        <begin position="430"/>
        <end position="446"/>
    </location>
</feature>
<evidence type="ECO:0000256" key="1">
    <source>
        <dbReference type="SAM" id="Coils"/>
    </source>
</evidence>
<feature type="domain" description="DH" evidence="4">
    <location>
        <begin position="1437"/>
        <end position="1584"/>
    </location>
</feature>
<reference evidence="6" key="1">
    <citation type="journal article" date="2014" name="PLoS ONE">
        <title>The genome and linkage map of the northern pike (Esox lucius): conserved synteny revealed between the salmonid sister group and the Neoteleostei.</title>
        <authorList>
            <person name="Rondeau E.B."/>
            <person name="Minkley D.R."/>
            <person name="Leong J.S."/>
            <person name="Messmer A.M."/>
            <person name="Jantzen J.R."/>
            <person name="von Schalburg K.R."/>
            <person name="Lemon C."/>
            <person name="Bird N.H."/>
            <person name="Koop B.F."/>
        </authorList>
    </citation>
    <scope>NUCLEOTIDE SEQUENCE</scope>
</reference>
<feature type="region of interest" description="Disordered" evidence="2">
    <location>
        <begin position="353"/>
        <end position="738"/>
    </location>
</feature>
<dbReference type="InterPro" id="IPR011993">
    <property type="entry name" value="PH-like_dom_sf"/>
</dbReference>
<dbReference type="Gene3D" id="1.20.900.10">
    <property type="entry name" value="Dbl homology (DH) domain"/>
    <property type="match status" value="1"/>
</dbReference>
<evidence type="ECO:0000259" key="3">
    <source>
        <dbReference type="PROSITE" id="PS50003"/>
    </source>
</evidence>
<dbReference type="InterPro" id="IPR055251">
    <property type="entry name" value="SOS1_NGEF_PH"/>
</dbReference>
<evidence type="ECO:0000259" key="4">
    <source>
        <dbReference type="PROSITE" id="PS50010"/>
    </source>
</evidence>
<feature type="compositionally biased region" description="Basic and acidic residues" evidence="2">
    <location>
        <begin position="566"/>
        <end position="584"/>
    </location>
</feature>
<proteinExistence type="predicted"/>
<evidence type="ECO:0000313" key="5">
    <source>
        <dbReference type="Ensembl" id="ENSELUP00000007476.3"/>
    </source>
</evidence>
<organism evidence="5 6">
    <name type="scientific">Esox lucius</name>
    <name type="common">Northern pike</name>
    <dbReference type="NCBI Taxonomy" id="8010"/>
    <lineage>
        <taxon>Eukaryota</taxon>
        <taxon>Metazoa</taxon>
        <taxon>Chordata</taxon>
        <taxon>Craniata</taxon>
        <taxon>Vertebrata</taxon>
        <taxon>Euteleostomi</taxon>
        <taxon>Actinopterygii</taxon>
        <taxon>Neopterygii</taxon>
        <taxon>Teleostei</taxon>
        <taxon>Protacanthopterygii</taxon>
        <taxon>Esociformes</taxon>
        <taxon>Esocidae</taxon>
        <taxon>Esox</taxon>
    </lineage>
</organism>
<dbReference type="Ensembl" id="ENSELUT00000007199.3">
    <property type="protein sequence ID" value="ENSELUP00000007476.3"/>
    <property type="gene ID" value="ENSELUG00000008260.3"/>
</dbReference>
<dbReference type="SMART" id="SM00233">
    <property type="entry name" value="PH"/>
    <property type="match status" value="1"/>
</dbReference>
<feature type="region of interest" description="Disordered" evidence="2">
    <location>
        <begin position="1779"/>
        <end position="1812"/>
    </location>
</feature>
<dbReference type="KEGG" id="els:105006143"/>
<feature type="compositionally biased region" description="Basic and acidic residues" evidence="2">
    <location>
        <begin position="299"/>
        <end position="316"/>
    </location>
</feature>
<feature type="compositionally biased region" description="Low complexity" evidence="2">
    <location>
        <begin position="1779"/>
        <end position="1789"/>
    </location>
</feature>
<feature type="coiled-coil region" evidence="1">
    <location>
        <begin position="1019"/>
        <end position="1046"/>
    </location>
</feature>
<dbReference type="SUPFAM" id="SSF50729">
    <property type="entry name" value="PH domain-like"/>
    <property type="match status" value="1"/>
</dbReference>
<name>A0A3P8XSG1_ESOLU</name>
<dbReference type="GeneTree" id="ENSGT00940000166741"/>
<dbReference type="GO" id="GO:0005085">
    <property type="term" value="F:guanyl-nucleotide exchange factor activity"/>
    <property type="evidence" value="ECO:0007669"/>
    <property type="project" value="InterPro"/>
</dbReference>
<feature type="compositionally biased region" description="Basic and acidic residues" evidence="2">
    <location>
        <begin position="480"/>
        <end position="491"/>
    </location>
</feature>
<dbReference type="Bgee" id="ENSELUG00000008260">
    <property type="expression patterns" value="Expressed in embryo and 9 other cell types or tissues"/>
</dbReference>
<reference evidence="5" key="4">
    <citation type="submission" date="2025-09" db="UniProtKB">
        <authorList>
            <consortium name="Ensembl"/>
        </authorList>
    </citation>
    <scope>IDENTIFICATION</scope>
</reference>
<evidence type="ECO:0000313" key="6">
    <source>
        <dbReference type="Proteomes" id="UP000265140"/>
    </source>
</evidence>
<keyword evidence="1" id="KW-0175">Coiled coil</keyword>
<dbReference type="InterPro" id="IPR035899">
    <property type="entry name" value="DBL_dom_sf"/>
</dbReference>
<feature type="region of interest" description="Disordered" evidence="2">
    <location>
        <begin position="1321"/>
        <end position="1345"/>
    </location>
</feature>
<dbReference type="PANTHER" id="PTHR45845">
    <property type="entry name" value="RHO GUANINE NUCLEOTIDE EXCHANGE FACTOR-RELATED"/>
    <property type="match status" value="1"/>
</dbReference>
<dbReference type="CTD" id="55701"/>
<feature type="compositionally biased region" description="Polar residues" evidence="2">
    <location>
        <begin position="1204"/>
        <end position="1221"/>
    </location>
</feature>
<dbReference type="InterPro" id="IPR001849">
    <property type="entry name" value="PH_domain"/>
</dbReference>
<feature type="compositionally biased region" description="Polar residues" evidence="2">
    <location>
        <begin position="648"/>
        <end position="678"/>
    </location>
</feature>
<sequence length="1812" mass="196789">MVGGSGSRKNRRQCRQPGLSHTMGSEAVEDCVQGALSSLYPPFESTAPPLLSQVFSVLESTYQHDSLRYLLDYFIPAKHLLHKLQQHACSQYLGCLFLHSGWPLCLEEKVVVQLSTLDWRLLRSTDFYLQVVPFSTRCPRLALKCLAPGGRNVQEVLVPESQHPLVFTTEWLHSVNKERGYKRDGGGGLDTCLVSTCDGVVRISWEEVVYPKFIHNPLDDLPSMADRPGSAPDRPADGAPAPGRWGGSSSGEPDSLSWDEEDDDLPPDGVDAEVAAPRRRCSEDGSVRRRQAGGDGDYAELREPRGGPDGGADPRQRYLEMHGICKTKTLPLCRKSKAIKLRRGKVWGYGRLDSTGGGRAILGSKRNTDTVPPRGDWLPPRPLSRVNSLGQSRQSGSYPPSLQDSDEGDKQGLGIDLECPGSRGLYFEGPSKERRPGVGRENEGSRGKVTQPCRDSCESKGSGSSDSLVATDRSSHKTAHVLEGESDRGSHSDSVFEDADKPLSGDSNTIPTLDKRGSGDNVTKPLVDLPGSGLNADNPLVVGSETQIRSHSTKDSCVTDQTADTSEQRETERCVTRPGTDADPKAAPASGERDGEREDGKTGVTSRGKDVKTGGFRAPRRKRKGRGGKGKSKSGGRSNQKARDPATAKTNKTQQRGTDLGPSPSTNLPVMTDSQSELAQRPEEPKQEVTATSEEIEVAQPEVSPDAMIQSGTSLSNHSTEEAGPETAPELSNGLSSKVPPLLRELDTELLQSGKLMLTGTVDRLGRGVVVTEAHLPEDGYHEVEMSCVLACYHRITRPSAKERGLTVIVDSRQSPPSPLCLAALKHFQAVVPGGLGSVLILVEEQQQESSPHTLEGVEAHTVRGTGVLQQYLDRQQLPLEMDGDYKHCHSEWLAFRLSLESLTECCESALSLLMDALQSMETAPLPDFIKSVPLCVEKHRQLMTSVLIDQRLTELQQRGGAWLAGLTNGTSGLAQKSPDCRAALAATSNLYDSVDDALHRLVRVSNQRGSDLEALSRLAAMVDKLEKCEREIEQIQDQLEDYKEPPISLSRLSLKQQKFKTFRESANELHAETLAVLGDLEGWCELDWGGLREVHIRVPPVREKLRDMSHCLSDCWTTLDNTQRLLSTLTEANQWCDIISSTSPSPSSPLSSLPPIPPSRFQDARALALELGGGALLDLWSQTLERYQRTVAQVKPRLLQAERGQNQGQARPKTPSSSSLWDLMGPEGEGDWGVGAGGGEGGLQSWGSLASLFRPQTCSTLKIGEEKGNKKEGTGGGGGGAGGKFLQNLLHPVKKSPTEAPLPPKPPRKRHPSFDLQALLAPRRSQAVPRPVESPGGPASRSSPLHWLGRRALAEPVITAGMATAVPGWREGVGGAAGGVGGGGVQGGGGVLIRGVEVSSKEVVDYTGTPRQHVLLSRAERETGGERQGATTAQSKLYLLWCRMLSSERQYVAMLKGVEETYLPLLEGPDTPSSLRGKADLLFPNWASFSTFHSQFLLPAMEGALLQSLLQQDLFSKYREEFLQYSHYIRTKPEEDSLLVTQAADFFKLRLPASPPQSPLSFPHCLQAPILRLEQYCDALEELGGLNPASDSSLSVLRQVQRHGEDLRASDLIIGCPVPVAERGELVRQGELLVCGGTRRKKTGVRNVFLYQHLIIFTKQKNLAPGRTTYSFKDSIKTGEMGLTQSVGEEGVKFEVWVRQAPRVRDCLTLQCQSGEERAAWTHDIAQLLWTHAIHNTELCLKETMCIGVSSKVLLDVTGAPVTSELDSIYSLNDRVHSSCSDSSSVGSQKEGGSPTSGRGHTQHPSPSTAV</sequence>
<feature type="domain" description="PH" evidence="3">
    <location>
        <begin position="1626"/>
        <end position="1731"/>
    </location>
</feature>
<protein>
    <submittedName>
        <fullName evidence="5">Rho guanine nucleotide exchange factor (GEF) 40</fullName>
    </submittedName>
</protein>
<feature type="region of interest" description="Disordered" evidence="2">
    <location>
        <begin position="1201"/>
        <end position="1230"/>
    </location>
</feature>
<dbReference type="AlphaFoldDB" id="A0A3P8XSG1"/>
<dbReference type="Proteomes" id="UP000265140">
    <property type="component" value="Chromosome 24"/>
</dbReference>
<feature type="compositionally biased region" description="Polar residues" evidence="2">
    <location>
        <begin position="1795"/>
        <end position="1812"/>
    </location>
</feature>
<dbReference type="Gene3D" id="1.20.58.60">
    <property type="match status" value="1"/>
</dbReference>
<dbReference type="STRING" id="8010.ENSELUP00000007476"/>
<dbReference type="InterPro" id="IPR000219">
    <property type="entry name" value="DH_dom"/>
</dbReference>
<feature type="compositionally biased region" description="Basic and acidic residues" evidence="2">
    <location>
        <begin position="591"/>
        <end position="612"/>
    </location>
</feature>
<reference evidence="5" key="3">
    <citation type="submission" date="2025-08" db="UniProtKB">
        <authorList>
            <consortium name="Ensembl"/>
        </authorList>
    </citation>
    <scope>IDENTIFICATION</scope>
</reference>
<dbReference type="Gene3D" id="2.30.29.30">
    <property type="entry name" value="Pleckstrin-homology domain (PH domain)/Phosphotyrosine-binding domain (PTB)"/>
    <property type="match status" value="1"/>
</dbReference>
<feature type="compositionally biased region" description="Low complexity" evidence="2">
    <location>
        <begin position="228"/>
        <end position="243"/>
    </location>
</feature>
<dbReference type="SUPFAM" id="SSF48065">
    <property type="entry name" value="DBL homology domain (DH-domain)"/>
    <property type="match status" value="1"/>
</dbReference>
<accession>A0A3P8XSG1</accession>
<feature type="compositionally biased region" description="Polar residues" evidence="2">
    <location>
        <begin position="544"/>
        <end position="565"/>
    </location>
</feature>
<dbReference type="PROSITE" id="PS50010">
    <property type="entry name" value="DH_2"/>
    <property type="match status" value="1"/>
</dbReference>
<feature type="compositionally biased region" description="Basic residues" evidence="2">
    <location>
        <begin position="618"/>
        <end position="634"/>
    </location>
</feature>
<feature type="compositionally biased region" description="Acidic residues" evidence="2">
    <location>
        <begin position="257"/>
        <end position="266"/>
    </location>
</feature>
<dbReference type="PROSITE" id="PS50003">
    <property type="entry name" value="PH_DOMAIN"/>
    <property type="match status" value="1"/>
</dbReference>
<feature type="compositionally biased region" description="Polar residues" evidence="2">
    <location>
        <begin position="385"/>
        <end position="403"/>
    </location>
</feature>
<dbReference type="InterPro" id="IPR052231">
    <property type="entry name" value="Rho_GEF_signaling-related"/>
</dbReference>
<dbReference type="Pfam" id="PF22697">
    <property type="entry name" value="SOS1_NGEF_PH"/>
    <property type="match status" value="1"/>
</dbReference>
<feature type="region of interest" description="Disordered" evidence="2">
    <location>
        <begin position="219"/>
        <end position="316"/>
    </location>
</feature>
<dbReference type="RefSeq" id="XP_012987044.3">
    <property type="nucleotide sequence ID" value="XM_013131590.4"/>
</dbReference>
<dbReference type="GeneID" id="105006143"/>
<keyword evidence="6" id="KW-1185">Reference proteome</keyword>
<dbReference type="PANTHER" id="PTHR45845:SF4">
    <property type="entry name" value="PLECKSTRIN HOMOLOGY DOMAIN CONTAINING, FAMILY G (WITH RHOGEF DOMAIN) MEMBER 4"/>
    <property type="match status" value="1"/>
</dbReference>
<feature type="region of interest" description="Disordered" evidence="2">
    <location>
        <begin position="1"/>
        <end position="21"/>
    </location>
</feature>
<evidence type="ECO:0000256" key="2">
    <source>
        <dbReference type="SAM" id="MobiDB-lite"/>
    </source>
</evidence>
<reference evidence="5" key="2">
    <citation type="submission" date="2020-02" db="EMBL/GenBank/DDBJ databases">
        <title>Esox lucius (northern pike) genome, fEsoLuc1, primary haplotype.</title>
        <authorList>
            <person name="Myers G."/>
            <person name="Karagic N."/>
            <person name="Meyer A."/>
            <person name="Pippel M."/>
            <person name="Reichard M."/>
            <person name="Winkler S."/>
            <person name="Tracey A."/>
            <person name="Sims Y."/>
            <person name="Howe K."/>
            <person name="Rhie A."/>
            <person name="Formenti G."/>
            <person name="Durbin R."/>
            <person name="Fedrigo O."/>
            <person name="Jarvis E.D."/>
        </authorList>
    </citation>
    <scope>NUCLEOTIDE SEQUENCE [LARGE SCALE GENOMIC DNA]</scope>
</reference>
<dbReference type="Pfam" id="PF00621">
    <property type="entry name" value="RhoGEF"/>
    <property type="match status" value="1"/>
</dbReference>